<evidence type="ECO:0000313" key="10">
    <source>
        <dbReference type="Proteomes" id="UP000076925"/>
    </source>
</evidence>
<feature type="domain" description="PpiC" evidence="8">
    <location>
        <begin position="143"/>
        <end position="234"/>
    </location>
</feature>
<organism evidence="9 10">
    <name type="scientific">Scytonema hofmannii PCC 7110</name>
    <dbReference type="NCBI Taxonomy" id="128403"/>
    <lineage>
        <taxon>Bacteria</taxon>
        <taxon>Bacillati</taxon>
        <taxon>Cyanobacteriota</taxon>
        <taxon>Cyanophyceae</taxon>
        <taxon>Nostocales</taxon>
        <taxon>Scytonemataceae</taxon>
        <taxon>Scytonema</taxon>
    </lineage>
</organism>
<dbReference type="EC" id="5.2.1.8" evidence="2"/>
<dbReference type="Pfam" id="PF00639">
    <property type="entry name" value="Rotamase"/>
    <property type="match status" value="1"/>
</dbReference>
<dbReference type="PANTHER" id="PTHR47245">
    <property type="entry name" value="PEPTIDYLPROLYL ISOMERASE"/>
    <property type="match status" value="1"/>
</dbReference>
<evidence type="ECO:0000313" key="9">
    <source>
        <dbReference type="EMBL" id="KYC37651.1"/>
    </source>
</evidence>
<evidence type="ECO:0000256" key="1">
    <source>
        <dbReference type="ARBA" id="ARBA00000971"/>
    </source>
</evidence>
<feature type="region of interest" description="Disordered" evidence="7">
    <location>
        <begin position="1"/>
        <end position="26"/>
    </location>
</feature>
<keyword evidence="3" id="KW-0732">Signal</keyword>
<evidence type="ECO:0000256" key="4">
    <source>
        <dbReference type="ARBA" id="ARBA00023110"/>
    </source>
</evidence>
<evidence type="ECO:0000256" key="6">
    <source>
        <dbReference type="PROSITE-ProRule" id="PRU00278"/>
    </source>
</evidence>
<dbReference type="Proteomes" id="UP000076925">
    <property type="component" value="Unassembled WGS sequence"/>
</dbReference>
<gene>
    <name evidence="9" type="ORF">WA1_40025</name>
</gene>
<dbReference type="EMBL" id="ANNX02000046">
    <property type="protein sequence ID" value="KYC37651.1"/>
    <property type="molecule type" value="Genomic_DNA"/>
</dbReference>
<proteinExistence type="predicted"/>
<evidence type="ECO:0000259" key="8">
    <source>
        <dbReference type="PROSITE" id="PS50198"/>
    </source>
</evidence>
<evidence type="ECO:0000256" key="3">
    <source>
        <dbReference type="ARBA" id="ARBA00022729"/>
    </source>
</evidence>
<dbReference type="GO" id="GO:0003755">
    <property type="term" value="F:peptidyl-prolyl cis-trans isomerase activity"/>
    <property type="evidence" value="ECO:0007669"/>
    <property type="project" value="UniProtKB-KW"/>
</dbReference>
<dbReference type="STRING" id="128403.WA1_40025"/>
<keyword evidence="10" id="KW-1185">Reference proteome</keyword>
<dbReference type="InterPro" id="IPR050245">
    <property type="entry name" value="PrsA_foldase"/>
</dbReference>
<dbReference type="OrthoDB" id="14196at2"/>
<dbReference type="PROSITE" id="PS50198">
    <property type="entry name" value="PPIC_PPIASE_2"/>
    <property type="match status" value="1"/>
</dbReference>
<sequence>MPEQLEQAKPSTLTANKERSQDGISTPVIVPPATDIDIVTYLRHSAKFAEIATFAERDALILTNCEKLGITVSDEEWQAAGDAFRQEHKLWGTTETMAWLDQQRISLEDWSEGIRVSLLERKLKEHLFGALVDGGYINNRNRYRRVALSQILAADLATAWKIIHILREGHASFSALALEYSKGKQSQENGGFVGVRFLVELMTEIEQAITNVKEGDIVGPVQTKLGYHVLRVEKWFPTELNESVREQIMNSMFQVWIQNLKNFNQQ</sequence>
<dbReference type="PANTHER" id="PTHR47245:SF1">
    <property type="entry name" value="FOLDASE PROTEIN PRSA"/>
    <property type="match status" value="1"/>
</dbReference>
<evidence type="ECO:0000256" key="2">
    <source>
        <dbReference type="ARBA" id="ARBA00013194"/>
    </source>
</evidence>
<evidence type="ECO:0000256" key="5">
    <source>
        <dbReference type="ARBA" id="ARBA00023235"/>
    </source>
</evidence>
<comment type="catalytic activity">
    <reaction evidence="1">
        <text>[protein]-peptidylproline (omega=180) = [protein]-peptidylproline (omega=0)</text>
        <dbReference type="Rhea" id="RHEA:16237"/>
        <dbReference type="Rhea" id="RHEA-COMP:10747"/>
        <dbReference type="Rhea" id="RHEA-COMP:10748"/>
        <dbReference type="ChEBI" id="CHEBI:83833"/>
        <dbReference type="ChEBI" id="CHEBI:83834"/>
        <dbReference type="EC" id="5.2.1.8"/>
    </reaction>
</comment>
<keyword evidence="5 6" id="KW-0413">Isomerase</keyword>
<name>A0A139WYX8_9CYAN</name>
<dbReference type="InterPro" id="IPR000297">
    <property type="entry name" value="PPIase_PpiC"/>
</dbReference>
<dbReference type="Gene3D" id="3.10.50.40">
    <property type="match status" value="1"/>
</dbReference>
<reference evidence="9 10" key="1">
    <citation type="journal article" date="2013" name="Genome Biol. Evol.">
        <title>Genomes of Stigonematalean cyanobacteria (subsection V) and the evolution of oxygenic photosynthesis from prokaryotes to plastids.</title>
        <authorList>
            <person name="Dagan T."/>
            <person name="Roettger M."/>
            <person name="Stucken K."/>
            <person name="Landan G."/>
            <person name="Koch R."/>
            <person name="Major P."/>
            <person name="Gould S.B."/>
            <person name="Goremykin V.V."/>
            <person name="Rippka R."/>
            <person name="Tandeau de Marsac N."/>
            <person name="Gugger M."/>
            <person name="Lockhart P.J."/>
            <person name="Allen J.F."/>
            <person name="Brune I."/>
            <person name="Maus I."/>
            <person name="Puhler A."/>
            <person name="Martin W.F."/>
        </authorList>
    </citation>
    <scope>NUCLEOTIDE SEQUENCE [LARGE SCALE GENOMIC DNA]</scope>
    <source>
        <strain evidence="9 10">PCC 7110</strain>
    </source>
</reference>
<dbReference type="RefSeq" id="WP_017748581.1">
    <property type="nucleotide sequence ID" value="NZ_KQ976354.1"/>
</dbReference>
<keyword evidence="4 6" id="KW-0697">Rotamase</keyword>
<dbReference type="InterPro" id="IPR046357">
    <property type="entry name" value="PPIase_dom_sf"/>
</dbReference>
<dbReference type="AlphaFoldDB" id="A0A139WYX8"/>
<protein>
    <recommendedName>
        <fullName evidence="2">peptidylprolyl isomerase</fullName>
        <ecNumber evidence="2">5.2.1.8</ecNumber>
    </recommendedName>
</protein>
<evidence type="ECO:0000256" key="7">
    <source>
        <dbReference type="SAM" id="MobiDB-lite"/>
    </source>
</evidence>
<accession>A0A139WYX8</accession>
<dbReference type="SUPFAM" id="SSF54534">
    <property type="entry name" value="FKBP-like"/>
    <property type="match status" value="1"/>
</dbReference>
<comment type="caution">
    <text evidence="9">The sequence shown here is derived from an EMBL/GenBank/DDBJ whole genome shotgun (WGS) entry which is preliminary data.</text>
</comment>